<evidence type="ECO:0000313" key="1">
    <source>
        <dbReference type="EMBL" id="OCA20105.1"/>
    </source>
</evidence>
<accession>A0A1B8YAR8</accession>
<dbReference type="AlphaFoldDB" id="A0A1B8YAR8"/>
<dbReference type="EMBL" id="KV460357">
    <property type="protein sequence ID" value="OCA20105.1"/>
    <property type="molecule type" value="Genomic_DNA"/>
</dbReference>
<reference evidence="1" key="2">
    <citation type="journal article" date="2010" name="Science">
        <title>The genome of the Western clawed frog Xenopus tropicalis.</title>
        <authorList>
            <person name="Hellsten U."/>
            <person name="Harland R.M."/>
            <person name="Gilchrist M.J."/>
            <person name="Hendrix D."/>
            <person name="Jurka J."/>
            <person name="Kapitonov V."/>
            <person name="Ovcharenko I."/>
            <person name="Putnam N.H."/>
            <person name="Shu S."/>
            <person name="Taher L."/>
            <person name="Blitz I.L."/>
            <person name="Blumberg B."/>
            <person name="Dichmann D.S."/>
            <person name="Dubchak I."/>
            <person name="Amaya E."/>
            <person name="Detter J.C."/>
            <person name="Fletcher R."/>
            <person name="Gerhard D.S."/>
            <person name="Goodstein D."/>
            <person name="Graves T."/>
            <person name="Grigoriev I.V."/>
            <person name="Grimwood J."/>
            <person name="Kawashima T."/>
            <person name="Lindquist E."/>
            <person name="Lucas S.M."/>
            <person name="Mead P.E."/>
            <person name="Mitros T."/>
            <person name="Ogino H."/>
            <person name="Ohta Y."/>
            <person name="Poliakov A.V."/>
            <person name="Pollet N."/>
            <person name="Robert J."/>
            <person name="Salamov A."/>
            <person name="Sater A.K."/>
            <person name="Schmutz J."/>
            <person name="Terry A."/>
            <person name="Vize P.D."/>
            <person name="Warren W.C."/>
            <person name="Wells D."/>
            <person name="Wills A."/>
            <person name="Wilson R.K."/>
            <person name="Zimmerman L.B."/>
            <person name="Zorn A.M."/>
            <person name="Grainger R."/>
            <person name="Grammer T."/>
            <person name="Khokha M.K."/>
            <person name="Richardson P.M."/>
            <person name="Rokhsar D.S."/>
        </authorList>
    </citation>
    <scope>NUCLEOTIDE SEQUENCE [LARGE SCALE GENOMIC DNA]</scope>
    <source>
        <strain evidence="1">Nigerian</strain>
    </source>
</reference>
<gene>
    <name evidence="1" type="ORF">XENTR_v90026109mg</name>
</gene>
<organism evidence="1">
    <name type="scientific">Xenopus tropicalis</name>
    <name type="common">Western clawed frog</name>
    <name type="synonym">Silurana tropicalis</name>
    <dbReference type="NCBI Taxonomy" id="8364"/>
    <lineage>
        <taxon>Eukaryota</taxon>
        <taxon>Metazoa</taxon>
        <taxon>Chordata</taxon>
        <taxon>Craniata</taxon>
        <taxon>Vertebrata</taxon>
        <taxon>Euteleostomi</taxon>
        <taxon>Amphibia</taxon>
        <taxon>Batrachia</taxon>
        <taxon>Anura</taxon>
        <taxon>Pipoidea</taxon>
        <taxon>Pipidae</taxon>
        <taxon>Xenopodinae</taxon>
        <taxon>Xenopus</taxon>
        <taxon>Silurana</taxon>
    </lineage>
</organism>
<reference evidence="1" key="3">
    <citation type="submission" date="2016-05" db="EMBL/GenBank/DDBJ databases">
        <title>WGS assembly of Xenopus tropicalis.</title>
        <authorList>
            <person name="Sessions A."/>
            <person name="Jenkins J."/>
            <person name="Mitros T."/>
            <person name="Lyons J.T."/>
            <person name="Dichmann D.S."/>
            <person name="Robert J."/>
            <person name="Harland R.M."/>
            <person name="Rokhsar D.S."/>
        </authorList>
    </citation>
    <scope>NUCLEOTIDE SEQUENCE</scope>
    <source>
        <strain evidence="1">Nigerian</strain>
    </source>
</reference>
<reference evidence="1" key="1">
    <citation type="submission" date="2009-11" db="EMBL/GenBank/DDBJ databases">
        <authorList>
            <consortium name="US DOE Joint Genome Institute (JGI-PGF)"/>
            <person name="Ottilar R."/>
            <person name="Schmutz J."/>
            <person name="Salamov A."/>
            <person name="Cheng J.F."/>
            <person name="Lucas S."/>
            <person name="Pitluck S."/>
            <person name="Gundlach H."/>
            <person name="Guo Y."/>
            <person name="Haberer G."/>
            <person name="Nasrallah J."/>
            <person name="Mayer K.F.X."/>
            <person name="van de Peer Y."/>
            <person name="Weigel D."/>
            <person name="Grigoriev I.V."/>
        </authorList>
    </citation>
    <scope>NUCLEOTIDE SEQUENCE</scope>
    <source>
        <strain evidence="1">Nigerian</strain>
    </source>
</reference>
<name>A0A1B8YAR8_XENTR</name>
<sequence>MAAESTQRYQQARWQQRAHRGISRLCLLALARDGSREHIEVSAGCAYLLWPEMAAEST</sequence>
<proteinExistence type="predicted"/>
<protein>
    <submittedName>
        <fullName evidence="1">Uncharacterized protein</fullName>
    </submittedName>
</protein>